<name>A0A4D5S0P3_IXOSC</name>
<accession>A0A4D5S0P3</accession>
<evidence type="ECO:0000313" key="2">
    <source>
        <dbReference type="EMBL" id="MOY43068.1"/>
    </source>
</evidence>
<proteinExistence type="predicted"/>
<dbReference type="AlphaFoldDB" id="A0A4D5S0P3"/>
<feature type="transmembrane region" description="Helical" evidence="1">
    <location>
        <begin position="6"/>
        <end position="23"/>
    </location>
</feature>
<evidence type="ECO:0000256" key="1">
    <source>
        <dbReference type="SAM" id="Phobius"/>
    </source>
</evidence>
<protein>
    <submittedName>
        <fullName evidence="2">Putative secreted protein</fullName>
    </submittedName>
</protein>
<dbReference type="EMBL" id="GHJT01009097">
    <property type="protein sequence ID" value="MOY43068.1"/>
    <property type="molecule type" value="Transcribed_RNA"/>
</dbReference>
<keyword evidence="1" id="KW-0812">Transmembrane</keyword>
<sequence>MFTLWLRIICCRLLLVLLIIHMLRHCLWRSAFVVFVLHTLGDADFLICRGEISSYYLYNCAAVCYQAWRTKGYAMRLQTTK</sequence>
<keyword evidence="1" id="KW-0472">Membrane</keyword>
<keyword evidence="1" id="KW-1133">Transmembrane helix</keyword>
<reference evidence="2" key="1">
    <citation type="submission" date="2019-04" db="EMBL/GenBank/DDBJ databases">
        <title>An insight into the mialome of Ixodes scapularis.</title>
        <authorList>
            <person name="Ribeiro J.M."/>
            <person name="Mather T.N."/>
            <person name="Karim S."/>
        </authorList>
    </citation>
    <scope>NUCLEOTIDE SEQUENCE</scope>
</reference>
<organism evidence="2">
    <name type="scientific">Ixodes scapularis</name>
    <name type="common">Black-legged tick</name>
    <name type="synonym">Deer tick</name>
    <dbReference type="NCBI Taxonomy" id="6945"/>
    <lineage>
        <taxon>Eukaryota</taxon>
        <taxon>Metazoa</taxon>
        <taxon>Ecdysozoa</taxon>
        <taxon>Arthropoda</taxon>
        <taxon>Chelicerata</taxon>
        <taxon>Arachnida</taxon>
        <taxon>Acari</taxon>
        <taxon>Parasitiformes</taxon>
        <taxon>Ixodida</taxon>
        <taxon>Ixodoidea</taxon>
        <taxon>Ixodidae</taxon>
        <taxon>Ixodinae</taxon>
        <taxon>Ixodes</taxon>
    </lineage>
</organism>